<gene>
    <name evidence="15" type="ORF">Q8A64_08880</name>
</gene>
<feature type="transmembrane region" description="Helical" evidence="13">
    <location>
        <begin position="145"/>
        <end position="170"/>
    </location>
</feature>
<evidence type="ECO:0000256" key="4">
    <source>
        <dbReference type="ARBA" id="ARBA00022553"/>
    </source>
</evidence>
<feature type="domain" description="Histidine kinase" evidence="14">
    <location>
        <begin position="224"/>
        <end position="436"/>
    </location>
</feature>
<dbReference type="InterPro" id="IPR005467">
    <property type="entry name" value="His_kinase_dom"/>
</dbReference>
<keyword evidence="4" id="KW-0597">Phosphoprotein</keyword>
<evidence type="ECO:0000256" key="2">
    <source>
        <dbReference type="ARBA" id="ARBA00004141"/>
    </source>
</evidence>
<evidence type="ECO:0000256" key="6">
    <source>
        <dbReference type="ARBA" id="ARBA00022692"/>
    </source>
</evidence>
<comment type="catalytic activity">
    <reaction evidence="1">
        <text>ATP + protein L-histidine = ADP + protein N-phospho-L-histidine.</text>
        <dbReference type="EC" id="2.7.13.3"/>
    </reaction>
</comment>
<dbReference type="Gene3D" id="3.30.565.10">
    <property type="entry name" value="Histidine kinase-like ATPase, C-terminal domain"/>
    <property type="match status" value="1"/>
</dbReference>
<dbReference type="CDD" id="cd00075">
    <property type="entry name" value="HATPase"/>
    <property type="match status" value="1"/>
</dbReference>
<dbReference type="InterPro" id="IPR003594">
    <property type="entry name" value="HATPase_dom"/>
</dbReference>
<evidence type="ECO:0000313" key="16">
    <source>
        <dbReference type="Proteomes" id="UP001225596"/>
    </source>
</evidence>
<dbReference type="EC" id="2.7.13.3" evidence="3"/>
<accession>A0ABU1BR08</accession>
<evidence type="ECO:0000256" key="5">
    <source>
        <dbReference type="ARBA" id="ARBA00022679"/>
    </source>
</evidence>
<dbReference type="InterPro" id="IPR050428">
    <property type="entry name" value="TCS_sensor_his_kinase"/>
</dbReference>
<dbReference type="Gene3D" id="1.10.287.130">
    <property type="match status" value="1"/>
</dbReference>
<dbReference type="EMBL" id="JAUYVH010000004">
    <property type="protein sequence ID" value="MDQ9170524.1"/>
    <property type="molecule type" value="Genomic_DNA"/>
</dbReference>
<dbReference type="GO" id="GO:0005524">
    <property type="term" value="F:ATP binding"/>
    <property type="evidence" value="ECO:0007669"/>
    <property type="project" value="UniProtKB-KW"/>
</dbReference>
<dbReference type="PANTHER" id="PTHR45436:SF14">
    <property type="entry name" value="SENSOR PROTEIN QSEC"/>
    <property type="match status" value="1"/>
</dbReference>
<dbReference type="RefSeq" id="WP_338436457.1">
    <property type="nucleotide sequence ID" value="NZ_JAUYVH010000004.1"/>
</dbReference>
<evidence type="ECO:0000256" key="12">
    <source>
        <dbReference type="ARBA" id="ARBA00023136"/>
    </source>
</evidence>
<dbReference type="SUPFAM" id="SSF55874">
    <property type="entry name" value="ATPase domain of HSP90 chaperone/DNA topoisomerase II/histidine kinase"/>
    <property type="match status" value="1"/>
</dbReference>
<organism evidence="15 16">
    <name type="scientific">Keguizhuia sedimenti</name>
    <dbReference type="NCBI Taxonomy" id="3064264"/>
    <lineage>
        <taxon>Bacteria</taxon>
        <taxon>Pseudomonadati</taxon>
        <taxon>Pseudomonadota</taxon>
        <taxon>Betaproteobacteria</taxon>
        <taxon>Burkholderiales</taxon>
        <taxon>Oxalobacteraceae</taxon>
        <taxon>Keguizhuia</taxon>
    </lineage>
</organism>
<keyword evidence="8" id="KW-0418">Kinase</keyword>
<dbReference type="Pfam" id="PF02518">
    <property type="entry name" value="HATPase_c"/>
    <property type="match status" value="1"/>
</dbReference>
<keyword evidence="12 13" id="KW-0472">Membrane</keyword>
<proteinExistence type="predicted"/>
<comment type="caution">
    <text evidence="15">The sequence shown here is derived from an EMBL/GenBank/DDBJ whole genome shotgun (WGS) entry which is preliminary data.</text>
</comment>
<comment type="subcellular location">
    <subcellularLocation>
        <location evidence="2">Membrane</location>
        <topology evidence="2">Multi-pass membrane protein</topology>
    </subcellularLocation>
</comment>
<sequence length="436" mass="48550">MKSLRIRLILLLGILIIGSAALLFLTTFQAALQNANRMFDYHMEQMALVIQNSGLEEIPWYSSPNVENNHFDFVIQIWNKEGAHVYQTRVYRLVPEQAKLGFSNESLDSGQWRIYATQNDKQIVQVAQNVSARRDQAISFAVRTLWPVIPVSFLLFIAAWSVVSASLYPLNRISKDIAMRSGESLDPVDVNGIPKEVQPLVQELNLLLNRMDQALQSQQRFVADAAHELRSPITALKLQVQTLARANDEVSRSQGIGRLLGGIDRISRLVEQLLALARHEPLSQQIDLEEVSLNSCLEQAISDVLPLMASKDIELRQGKNEQTCILGEAGSLRILIRNLLDNAARYIPEGGIIQTDLVQDKDFVVLKIQDSGSGIPRSERGRVFDRFFRVPGTEQTGTGLGLAIVKAIAERHKGTVELDQADLGGLLVTVKFPSAK</sequence>
<evidence type="ECO:0000313" key="15">
    <source>
        <dbReference type="EMBL" id="MDQ9170524.1"/>
    </source>
</evidence>
<dbReference type="InterPro" id="IPR036890">
    <property type="entry name" value="HATPase_C_sf"/>
</dbReference>
<evidence type="ECO:0000256" key="11">
    <source>
        <dbReference type="ARBA" id="ARBA00023012"/>
    </source>
</evidence>
<evidence type="ECO:0000256" key="1">
    <source>
        <dbReference type="ARBA" id="ARBA00000085"/>
    </source>
</evidence>
<evidence type="ECO:0000256" key="8">
    <source>
        <dbReference type="ARBA" id="ARBA00022777"/>
    </source>
</evidence>
<dbReference type="PROSITE" id="PS50109">
    <property type="entry name" value="HIS_KIN"/>
    <property type="match status" value="1"/>
</dbReference>
<dbReference type="SMART" id="SM00388">
    <property type="entry name" value="HisKA"/>
    <property type="match status" value="1"/>
</dbReference>
<reference evidence="15 16" key="1">
    <citation type="submission" date="2023-08" db="EMBL/GenBank/DDBJ databases">
        <title>Oxalobacteraceae gen .nov., isolated from river sludge outside the plant.</title>
        <authorList>
            <person name="Zhao S.Y."/>
        </authorList>
    </citation>
    <scope>NUCLEOTIDE SEQUENCE [LARGE SCALE GENOMIC DNA]</scope>
    <source>
        <strain evidence="15 16">R-40</strain>
    </source>
</reference>
<dbReference type="CDD" id="cd00082">
    <property type="entry name" value="HisKA"/>
    <property type="match status" value="1"/>
</dbReference>
<keyword evidence="5" id="KW-0808">Transferase</keyword>
<evidence type="ECO:0000259" key="14">
    <source>
        <dbReference type="PROSITE" id="PS50109"/>
    </source>
</evidence>
<dbReference type="PRINTS" id="PR00344">
    <property type="entry name" value="BCTRLSENSOR"/>
</dbReference>
<evidence type="ECO:0000256" key="3">
    <source>
        <dbReference type="ARBA" id="ARBA00012438"/>
    </source>
</evidence>
<dbReference type="InterPro" id="IPR003661">
    <property type="entry name" value="HisK_dim/P_dom"/>
</dbReference>
<dbReference type="SUPFAM" id="SSF47384">
    <property type="entry name" value="Homodimeric domain of signal transducing histidine kinase"/>
    <property type="match status" value="1"/>
</dbReference>
<keyword evidence="11" id="KW-0902">Two-component regulatory system</keyword>
<evidence type="ECO:0000256" key="10">
    <source>
        <dbReference type="ARBA" id="ARBA00022989"/>
    </source>
</evidence>
<keyword evidence="16" id="KW-1185">Reference proteome</keyword>
<evidence type="ECO:0000256" key="7">
    <source>
        <dbReference type="ARBA" id="ARBA00022741"/>
    </source>
</evidence>
<dbReference type="InterPro" id="IPR036097">
    <property type="entry name" value="HisK_dim/P_sf"/>
</dbReference>
<evidence type="ECO:0000256" key="9">
    <source>
        <dbReference type="ARBA" id="ARBA00022840"/>
    </source>
</evidence>
<dbReference type="InterPro" id="IPR004358">
    <property type="entry name" value="Sig_transdc_His_kin-like_C"/>
</dbReference>
<name>A0ABU1BR08_9BURK</name>
<keyword evidence="9 15" id="KW-0067">ATP-binding</keyword>
<protein>
    <recommendedName>
        <fullName evidence="3">histidine kinase</fullName>
        <ecNumber evidence="3">2.7.13.3</ecNumber>
    </recommendedName>
</protein>
<dbReference type="SMART" id="SM00387">
    <property type="entry name" value="HATPase_c"/>
    <property type="match status" value="1"/>
</dbReference>
<evidence type="ECO:0000256" key="13">
    <source>
        <dbReference type="SAM" id="Phobius"/>
    </source>
</evidence>
<dbReference type="PANTHER" id="PTHR45436">
    <property type="entry name" value="SENSOR HISTIDINE KINASE YKOH"/>
    <property type="match status" value="1"/>
</dbReference>
<keyword evidence="6 13" id="KW-0812">Transmembrane</keyword>
<dbReference type="Pfam" id="PF00512">
    <property type="entry name" value="HisKA"/>
    <property type="match status" value="1"/>
</dbReference>
<keyword evidence="7" id="KW-0547">Nucleotide-binding</keyword>
<keyword evidence="10 13" id="KW-1133">Transmembrane helix</keyword>
<dbReference type="Proteomes" id="UP001225596">
    <property type="component" value="Unassembled WGS sequence"/>
</dbReference>